<organism evidence="3 4">
    <name type="scientific">Fragilariopsis cylindrus CCMP1102</name>
    <dbReference type="NCBI Taxonomy" id="635003"/>
    <lineage>
        <taxon>Eukaryota</taxon>
        <taxon>Sar</taxon>
        <taxon>Stramenopiles</taxon>
        <taxon>Ochrophyta</taxon>
        <taxon>Bacillariophyta</taxon>
        <taxon>Bacillariophyceae</taxon>
        <taxon>Bacillariophycidae</taxon>
        <taxon>Bacillariales</taxon>
        <taxon>Bacillariaceae</taxon>
        <taxon>Fragilariopsis</taxon>
    </lineage>
</organism>
<accession>A0A1E7FIT8</accession>
<dbReference type="InterPro" id="IPR016181">
    <property type="entry name" value="Acyl_CoA_acyltransferase"/>
</dbReference>
<feature type="domain" description="N-acetyltransferase" evidence="2">
    <location>
        <begin position="74"/>
        <end position="267"/>
    </location>
</feature>
<dbReference type="SUPFAM" id="SSF55729">
    <property type="entry name" value="Acyl-CoA N-acyltransferases (Nat)"/>
    <property type="match status" value="1"/>
</dbReference>
<feature type="signal peptide" evidence="1">
    <location>
        <begin position="1"/>
        <end position="27"/>
    </location>
</feature>
<evidence type="ECO:0000313" key="3">
    <source>
        <dbReference type="EMBL" id="OEU18099.1"/>
    </source>
</evidence>
<dbReference type="InterPro" id="IPR000182">
    <property type="entry name" value="GNAT_dom"/>
</dbReference>
<proteinExistence type="predicted"/>
<sequence>MATMNRLSSSSSSSSLLVLLVSLFVFCCNNNSNNNNMLLFANALSSTSTTTTTTTATAATTATTNKNRIEYFNPDINTIENDQLLIAIQECRRTSFPIEKKNFMDAERDFIAAKNVLSKKKICVIIFDNDENNNDSNPKIVGTADLQPQYNYINKQKQFIPKGIISNVFVRPDERGKKFGQQLMINGIEQILVPELYNNRLEDPTAIAEAQSKGITLTLEVYTQNTPALQLYFKLGYKPDGPINEGVYKLSQLLNTNLFITLTKTIPI</sequence>
<dbReference type="KEGG" id="fcy:FRACYDRAFT_238533"/>
<dbReference type="Pfam" id="PF13508">
    <property type="entry name" value="Acetyltransf_7"/>
    <property type="match status" value="1"/>
</dbReference>
<dbReference type="Proteomes" id="UP000095751">
    <property type="component" value="Unassembled WGS sequence"/>
</dbReference>
<name>A0A1E7FIT8_9STRA</name>
<feature type="chain" id="PRO_5009193167" description="N-acetyltransferase domain-containing protein" evidence="1">
    <location>
        <begin position="28"/>
        <end position="268"/>
    </location>
</feature>
<evidence type="ECO:0000256" key="1">
    <source>
        <dbReference type="SAM" id="SignalP"/>
    </source>
</evidence>
<dbReference type="Gene3D" id="3.40.630.30">
    <property type="match status" value="1"/>
</dbReference>
<keyword evidence="4" id="KW-1185">Reference proteome</keyword>
<dbReference type="GO" id="GO:0016747">
    <property type="term" value="F:acyltransferase activity, transferring groups other than amino-acyl groups"/>
    <property type="evidence" value="ECO:0007669"/>
    <property type="project" value="InterPro"/>
</dbReference>
<gene>
    <name evidence="3" type="ORF">FRACYDRAFT_238533</name>
</gene>
<evidence type="ECO:0000313" key="4">
    <source>
        <dbReference type="Proteomes" id="UP000095751"/>
    </source>
</evidence>
<dbReference type="EMBL" id="KV784357">
    <property type="protein sequence ID" value="OEU18099.1"/>
    <property type="molecule type" value="Genomic_DNA"/>
</dbReference>
<dbReference type="PROSITE" id="PS51186">
    <property type="entry name" value="GNAT"/>
    <property type="match status" value="1"/>
</dbReference>
<dbReference type="CDD" id="cd04301">
    <property type="entry name" value="NAT_SF"/>
    <property type="match status" value="1"/>
</dbReference>
<dbReference type="InParanoid" id="A0A1E7FIT8"/>
<evidence type="ECO:0000259" key="2">
    <source>
        <dbReference type="PROSITE" id="PS51186"/>
    </source>
</evidence>
<protein>
    <recommendedName>
        <fullName evidence="2">N-acetyltransferase domain-containing protein</fullName>
    </recommendedName>
</protein>
<dbReference type="OrthoDB" id="10642642at2759"/>
<keyword evidence="1" id="KW-0732">Signal</keyword>
<dbReference type="AlphaFoldDB" id="A0A1E7FIT8"/>
<reference evidence="3 4" key="1">
    <citation type="submission" date="2016-09" db="EMBL/GenBank/DDBJ databases">
        <title>Extensive genetic diversity and differential bi-allelic expression allows diatom success in the polar Southern Ocean.</title>
        <authorList>
            <consortium name="DOE Joint Genome Institute"/>
            <person name="Mock T."/>
            <person name="Otillar R.P."/>
            <person name="Strauss J."/>
            <person name="Dupont C."/>
            <person name="Frickenhaus S."/>
            <person name="Maumus F."/>
            <person name="Mcmullan M."/>
            <person name="Sanges R."/>
            <person name="Schmutz J."/>
            <person name="Toseland A."/>
            <person name="Valas R."/>
            <person name="Veluchamy A."/>
            <person name="Ward B.J."/>
            <person name="Allen A."/>
            <person name="Barry K."/>
            <person name="Falciatore A."/>
            <person name="Ferrante M."/>
            <person name="Fortunato A.E."/>
            <person name="Gloeckner G."/>
            <person name="Gruber A."/>
            <person name="Hipkin R."/>
            <person name="Janech M."/>
            <person name="Kroth P."/>
            <person name="Leese F."/>
            <person name="Lindquist E."/>
            <person name="Lyon B.R."/>
            <person name="Martin J."/>
            <person name="Mayer C."/>
            <person name="Parker M."/>
            <person name="Quesneville H."/>
            <person name="Raymond J."/>
            <person name="Uhlig C."/>
            <person name="Valentin K.U."/>
            <person name="Worden A.Z."/>
            <person name="Armbrust E.V."/>
            <person name="Bowler C."/>
            <person name="Green B."/>
            <person name="Moulton V."/>
            <person name="Van Oosterhout C."/>
            <person name="Grigoriev I."/>
        </authorList>
    </citation>
    <scope>NUCLEOTIDE SEQUENCE [LARGE SCALE GENOMIC DNA]</scope>
    <source>
        <strain evidence="3 4">CCMP1102</strain>
    </source>
</reference>